<dbReference type="FunFam" id="1.10.1760.20:FF:000001">
    <property type="entry name" value="Cobalt transport protein CbiM"/>
    <property type="match status" value="1"/>
</dbReference>
<name>A0A938XWW1_9FIRM</name>
<dbReference type="GO" id="GO:0009236">
    <property type="term" value="P:cobalamin biosynthetic process"/>
    <property type="evidence" value="ECO:0007669"/>
    <property type="project" value="UniProtKB-UniRule"/>
</dbReference>
<evidence type="ECO:0000256" key="11">
    <source>
        <dbReference type="ARBA" id="ARBA00023136"/>
    </source>
</evidence>
<dbReference type="PANTHER" id="PTHR43627:SF1">
    <property type="entry name" value="COBALT TRANSPORT PROTEIN CBIM"/>
    <property type="match status" value="1"/>
</dbReference>
<dbReference type="NCBIfam" id="NF006184">
    <property type="entry name" value="PRK08319.1"/>
    <property type="match status" value="1"/>
</dbReference>
<evidence type="ECO:0000256" key="8">
    <source>
        <dbReference type="ARBA" id="ARBA00022729"/>
    </source>
</evidence>
<keyword evidence="8" id="KW-0732">Signal</keyword>
<dbReference type="HAMAP" id="MF_01462">
    <property type="entry name" value="CbiM"/>
    <property type="match status" value="1"/>
</dbReference>
<evidence type="ECO:0000256" key="12">
    <source>
        <dbReference type="ARBA" id="ARBA00023285"/>
    </source>
</evidence>
<evidence type="ECO:0000256" key="2">
    <source>
        <dbReference type="ARBA" id="ARBA00004953"/>
    </source>
</evidence>
<evidence type="ECO:0000256" key="5">
    <source>
        <dbReference type="ARBA" id="ARBA00022475"/>
    </source>
</evidence>
<dbReference type="GO" id="GO:0043190">
    <property type="term" value="C:ATP-binding cassette (ABC) transporter complex"/>
    <property type="evidence" value="ECO:0007669"/>
    <property type="project" value="InterPro"/>
</dbReference>
<evidence type="ECO:0000256" key="10">
    <source>
        <dbReference type="ARBA" id="ARBA00023065"/>
    </source>
</evidence>
<dbReference type="Proteomes" id="UP000774000">
    <property type="component" value="Unassembled WGS sequence"/>
</dbReference>
<keyword evidence="16" id="KW-1185">Reference proteome</keyword>
<comment type="subunit">
    <text evidence="14">Forms an energy-coupling factor (ECF) transporter complex composed of an ATP-binding protein (A component, CbiO), a transmembrane protein (T component, CbiQ) and 2 possible substrate-capture proteins (S components, CbiM and CbiN) of unknown stoichimetry.</text>
</comment>
<gene>
    <name evidence="14" type="primary">cbiM</name>
    <name evidence="15" type="ORF">JOC47_001986</name>
</gene>
<keyword evidence="4 14" id="KW-0813">Transport</keyword>
<evidence type="ECO:0000256" key="7">
    <source>
        <dbReference type="ARBA" id="ARBA00022692"/>
    </source>
</evidence>
<feature type="transmembrane region" description="Helical" evidence="14">
    <location>
        <begin position="35"/>
        <end position="53"/>
    </location>
</feature>
<comment type="subcellular location">
    <subcellularLocation>
        <location evidence="1">Cell inner membrane</location>
        <topology evidence="1">Multi-pass membrane protein</topology>
    </subcellularLocation>
    <subcellularLocation>
        <location evidence="14">Cell membrane</location>
        <topology evidence="14">Multi-pass membrane protein</topology>
    </subcellularLocation>
</comment>
<dbReference type="EMBL" id="JAFBDQ010000009">
    <property type="protein sequence ID" value="MBM7557132.1"/>
    <property type="molecule type" value="Genomic_DNA"/>
</dbReference>
<dbReference type="AlphaFoldDB" id="A0A938XWW1"/>
<dbReference type="Pfam" id="PF01891">
    <property type="entry name" value="CbiM"/>
    <property type="match status" value="1"/>
</dbReference>
<keyword evidence="12 14" id="KW-0170">Cobalt</keyword>
<keyword evidence="5 14" id="KW-1003">Cell membrane</keyword>
<keyword evidence="3 14" id="KW-0171">Cobalt transport</keyword>
<organism evidence="15 16">
    <name type="scientific">Halanaerobacter jeridensis</name>
    <dbReference type="NCBI Taxonomy" id="706427"/>
    <lineage>
        <taxon>Bacteria</taxon>
        <taxon>Bacillati</taxon>
        <taxon>Bacillota</taxon>
        <taxon>Clostridia</taxon>
        <taxon>Halanaerobiales</taxon>
        <taxon>Halobacteroidaceae</taxon>
        <taxon>Halanaerobacter</taxon>
    </lineage>
</organism>
<protein>
    <recommendedName>
        <fullName evidence="14">Cobalt transport protein CbiM</fullName>
    </recommendedName>
    <alternativeName>
        <fullName evidence="14">Energy-coupling factor transporter probable substrate-capture protein CbiM</fullName>
        <shortName evidence="14">ECF transporter S component CbiM</shortName>
    </alternativeName>
</protein>
<dbReference type="Gene3D" id="1.10.1760.20">
    <property type="match status" value="1"/>
</dbReference>
<dbReference type="NCBIfam" id="TIGR00123">
    <property type="entry name" value="cbiM"/>
    <property type="match status" value="1"/>
</dbReference>
<comment type="pathway">
    <text evidence="2 14">Cofactor biosynthesis; adenosylcobalamin biosynthesis.</text>
</comment>
<keyword evidence="9 14" id="KW-1133">Transmembrane helix</keyword>
<comment type="function">
    <text evidence="14">Part of the energy-coupling factor (ECF) transporter complex CbiMNOQ involved in cobalt import.</text>
</comment>
<sequence length="245" mass="26242">MKRKNILQGLLLLIGVVFYSSRAYAMHIAEGFLPIEWAGVWWIIALPFLILGIRRIRELVNDKGIEIKMLLAVAGAFVFVLSSLKLPSITGSCSHPTGIGLGAILFGPGPMVVLGTIVLIFQALLLAHGGLTTLGANVFSMAIVGAFVAYGIYSLAKKLGLPIWAAVFSGAAIGNLITYTVTAAQLSLAFPGQSGFLNSLLEFMSVFSITQIPLAITEGLLTVLVFNFLRAYSKDELRELSIIGR</sequence>
<evidence type="ECO:0000256" key="3">
    <source>
        <dbReference type="ARBA" id="ARBA00022426"/>
    </source>
</evidence>
<comment type="caution">
    <text evidence="15">The sequence shown here is derived from an EMBL/GenBank/DDBJ whole genome shotgun (WGS) entry which is preliminary data.</text>
</comment>
<evidence type="ECO:0000256" key="9">
    <source>
        <dbReference type="ARBA" id="ARBA00022989"/>
    </source>
</evidence>
<feature type="transmembrane region" description="Helical" evidence="14">
    <location>
        <begin position="159"/>
        <end position="182"/>
    </location>
</feature>
<evidence type="ECO:0000256" key="14">
    <source>
        <dbReference type="HAMAP-Rule" id="MF_01462"/>
    </source>
</evidence>
<feature type="transmembrane region" description="Helical" evidence="14">
    <location>
        <begin position="134"/>
        <end position="153"/>
    </location>
</feature>
<dbReference type="InterPro" id="IPR002751">
    <property type="entry name" value="CbiM/NikMN"/>
</dbReference>
<dbReference type="InterPro" id="IPR018024">
    <property type="entry name" value="CbiM"/>
</dbReference>
<evidence type="ECO:0000313" key="15">
    <source>
        <dbReference type="EMBL" id="MBM7557132.1"/>
    </source>
</evidence>
<evidence type="ECO:0000313" key="16">
    <source>
        <dbReference type="Proteomes" id="UP000774000"/>
    </source>
</evidence>
<evidence type="ECO:0000256" key="13">
    <source>
        <dbReference type="ARBA" id="ARBA00060918"/>
    </source>
</evidence>
<keyword evidence="7 14" id="KW-0812">Transmembrane</keyword>
<dbReference type="PANTHER" id="PTHR43627">
    <property type="match status" value="1"/>
</dbReference>
<reference evidence="15" key="1">
    <citation type="submission" date="2021-01" db="EMBL/GenBank/DDBJ databases">
        <title>Genomic Encyclopedia of Type Strains, Phase IV (KMG-IV): sequencing the most valuable type-strain genomes for metagenomic binning, comparative biology and taxonomic classification.</title>
        <authorList>
            <person name="Goeker M."/>
        </authorList>
    </citation>
    <scope>NUCLEOTIDE SEQUENCE</scope>
    <source>
        <strain evidence="15">DSM 23230</strain>
    </source>
</reference>
<keyword evidence="11 14" id="KW-0472">Membrane</keyword>
<comment type="similarity">
    <text evidence="13 14">Belongs to the CbiM family.</text>
</comment>
<dbReference type="RefSeq" id="WP_239551064.1">
    <property type="nucleotide sequence ID" value="NZ_JAFBDQ010000009.1"/>
</dbReference>
<keyword evidence="6 14" id="KW-0169">Cobalamin biosynthesis</keyword>
<proteinExistence type="inferred from homology"/>
<dbReference type="GO" id="GO:0015087">
    <property type="term" value="F:cobalt ion transmembrane transporter activity"/>
    <property type="evidence" value="ECO:0007669"/>
    <property type="project" value="UniProtKB-UniRule"/>
</dbReference>
<accession>A0A938XWW1</accession>
<evidence type="ECO:0000256" key="1">
    <source>
        <dbReference type="ARBA" id="ARBA00004429"/>
    </source>
</evidence>
<feature type="transmembrane region" description="Helical" evidence="14">
    <location>
        <begin position="104"/>
        <end position="127"/>
    </location>
</feature>
<keyword evidence="10 14" id="KW-0406">Ion transport</keyword>
<evidence type="ECO:0000256" key="6">
    <source>
        <dbReference type="ARBA" id="ARBA00022573"/>
    </source>
</evidence>
<evidence type="ECO:0000256" key="4">
    <source>
        <dbReference type="ARBA" id="ARBA00022448"/>
    </source>
</evidence>
<feature type="transmembrane region" description="Helical" evidence="14">
    <location>
        <begin position="203"/>
        <end position="229"/>
    </location>
</feature>